<comment type="caution">
    <text evidence="3">The sequence shown here is derived from an EMBL/GenBank/DDBJ whole genome shotgun (WGS) entry which is preliminary data.</text>
</comment>
<keyword evidence="4" id="KW-1185">Reference proteome</keyword>
<gene>
    <name evidence="3" type="ORF">FYJ57_04220</name>
</gene>
<dbReference type="RefSeq" id="WP_154431651.1">
    <property type="nucleotide sequence ID" value="NZ_VUMS01000006.1"/>
</dbReference>
<feature type="compositionally biased region" description="Low complexity" evidence="1">
    <location>
        <begin position="241"/>
        <end position="283"/>
    </location>
</feature>
<dbReference type="AlphaFoldDB" id="A0A7X2P1W3"/>
<dbReference type="Proteomes" id="UP000440513">
    <property type="component" value="Unassembled WGS sequence"/>
</dbReference>
<evidence type="ECO:0000256" key="2">
    <source>
        <dbReference type="SAM" id="SignalP"/>
    </source>
</evidence>
<feature type="signal peptide" evidence="2">
    <location>
        <begin position="1"/>
        <end position="36"/>
    </location>
</feature>
<sequence>MKKNNKPAAKRYMKTVGMVMASVMVLSSTTGQMVYAESAKDQKDTQDGEKKEEKTIVYLNGKTGNDKNSGESQDEAVKSFEKAAELAGSCGVIRICGTVTVDEEETWELPSGVSIRRAEDFEDALVLVTGCLKLDNVRLYTEDITGDGEVEGAAEKEKVYVPKVITVKDTKALSEISLEGCDGDGVFSWEKEDAVPTEYETDYQVVFHPYDAKKIDYSKEKGWDEDSETVTRKVTVRVSSLKPEVTPTPEATDTPEVTPTPEATPEVTVTPEPTTTPEVTPQPESTPQPTPEVTEPADPGSEVTHPDTTITPEPTEVPDVPTEPEVPPTDPAAPTPETPKPQPEVPSDTVPETPADTESTEGSGLTWEQMNEIATVQEQLDFLPSEVTTTEEVEAIVAATKEYEALSEAQKAYIEADSLVLLQTAQEQAKTVNRTSNDVTVDGDFPWYIQFQVQLNNDKSDSSVLNGQNVDTFISPYEMKLWDMMNDNEYQLNGQQVRITMPAPDDQLYTQLVVIHYLKDGSIEYITPIYNADGTLSFVTTSFSPYNVAGLKIAGSQSLVGNTDKAYTNKNTTTSGSTTTKLTPNVSAGNTGSSSNGSTSGSVTKKNTQKSQTQQAYGTTLKRVNPKTGDYQQTAWYAGLAAAALATLGIAGKKNRKKEI</sequence>
<dbReference type="EMBL" id="VUMS01000006">
    <property type="protein sequence ID" value="MST65956.1"/>
    <property type="molecule type" value="Genomic_DNA"/>
</dbReference>
<evidence type="ECO:0000313" key="3">
    <source>
        <dbReference type="EMBL" id="MST65956.1"/>
    </source>
</evidence>
<proteinExistence type="predicted"/>
<feature type="compositionally biased region" description="Basic and acidic residues" evidence="1">
    <location>
        <begin position="38"/>
        <end position="55"/>
    </location>
</feature>
<name>A0A7X2P1W3_9FIRM</name>
<feature type="compositionally biased region" description="Low complexity" evidence="1">
    <location>
        <begin position="306"/>
        <end position="320"/>
    </location>
</feature>
<feature type="compositionally biased region" description="Low complexity" evidence="1">
    <location>
        <begin position="569"/>
        <end position="615"/>
    </location>
</feature>
<feature type="region of interest" description="Disordered" evidence="1">
    <location>
        <begin position="38"/>
        <end position="74"/>
    </location>
</feature>
<reference evidence="3 4" key="1">
    <citation type="submission" date="2019-08" db="EMBL/GenBank/DDBJ databases">
        <title>In-depth cultivation of the pig gut microbiome towards novel bacterial diversity and tailored functional studies.</title>
        <authorList>
            <person name="Wylensek D."/>
            <person name="Hitch T.C.A."/>
            <person name="Clavel T."/>
        </authorList>
    </citation>
    <scope>NUCLEOTIDE SEQUENCE [LARGE SCALE GENOMIC DNA]</scope>
    <source>
        <strain evidence="3 4">BSM-380-WT-5A</strain>
    </source>
</reference>
<feature type="chain" id="PRO_5031229783" evidence="2">
    <location>
        <begin position="37"/>
        <end position="660"/>
    </location>
</feature>
<organism evidence="3 4">
    <name type="scientific">Oliverpabstia intestinalis</name>
    <dbReference type="NCBI Taxonomy" id="2606633"/>
    <lineage>
        <taxon>Bacteria</taxon>
        <taxon>Bacillati</taxon>
        <taxon>Bacillota</taxon>
        <taxon>Clostridia</taxon>
        <taxon>Lachnospirales</taxon>
        <taxon>Lachnospiraceae</taxon>
        <taxon>Oliverpabstia</taxon>
    </lineage>
</organism>
<evidence type="ECO:0000256" key="1">
    <source>
        <dbReference type="SAM" id="MobiDB-lite"/>
    </source>
</evidence>
<feature type="region of interest" description="Disordered" evidence="1">
    <location>
        <begin position="241"/>
        <end position="364"/>
    </location>
</feature>
<protein>
    <submittedName>
        <fullName evidence="3">Uncharacterized protein</fullName>
    </submittedName>
</protein>
<feature type="region of interest" description="Disordered" evidence="1">
    <location>
        <begin position="569"/>
        <end position="621"/>
    </location>
</feature>
<keyword evidence="2" id="KW-0732">Signal</keyword>
<feature type="compositionally biased region" description="Basic and acidic residues" evidence="1">
    <location>
        <begin position="64"/>
        <end position="74"/>
    </location>
</feature>
<feature type="compositionally biased region" description="Pro residues" evidence="1">
    <location>
        <begin position="324"/>
        <end position="344"/>
    </location>
</feature>
<evidence type="ECO:0000313" key="4">
    <source>
        <dbReference type="Proteomes" id="UP000440513"/>
    </source>
</evidence>
<accession>A0A7X2P1W3</accession>